<protein>
    <submittedName>
        <fullName evidence="1">Uncharacterized protein</fullName>
    </submittedName>
</protein>
<dbReference type="AlphaFoldDB" id="A0A9D4MQR3"/>
<dbReference type="Proteomes" id="UP000828390">
    <property type="component" value="Unassembled WGS sequence"/>
</dbReference>
<evidence type="ECO:0000313" key="1">
    <source>
        <dbReference type="EMBL" id="KAH3879986.1"/>
    </source>
</evidence>
<dbReference type="SUPFAM" id="SSF49899">
    <property type="entry name" value="Concanavalin A-like lectins/glucanases"/>
    <property type="match status" value="1"/>
</dbReference>
<evidence type="ECO:0000313" key="2">
    <source>
        <dbReference type="Proteomes" id="UP000828390"/>
    </source>
</evidence>
<reference evidence="1" key="1">
    <citation type="journal article" date="2019" name="bioRxiv">
        <title>The Genome of the Zebra Mussel, Dreissena polymorpha: A Resource for Invasive Species Research.</title>
        <authorList>
            <person name="McCartney M.A."/>
            <person name="Auch B."/>
            <person name="Kono T."/>
            <person name="Mallez S."/>
            <person name="Zhang Y."/>
            <person name="Obille A."/>
            <person name="Becker A."/>
            <person name="Abrahante J.E."/>
            <person name="Garbe J."/>
            <person name="Badalamenti J.P."/>
            <person name="Herman A."/>
            <person name="Mangelson H."/>
            <person name="Liachko I."/>
            <person name="Sullivan S."/>
            <person name="Sone E.D."/>
            <person name="Koren S."/>
            <person name="Silverstein K.A.T."/>
            <person name="Beckman K.B."/>
            <person name="Gohl D.M."/>
        </authorList>
    </citation>
    <scope>NUCLEOTIDE SEQUENCE</scope>
    <source>
        <strain evidence="1">Duluth1</strain>
        <tissue evidence="1">Whole animal</tissue>
    </source>
</reference>
<comment type="caution">
    <text evidence="1">The sequence shown here is derived from an EMBL/GenBank/DDBJ whole genome shotgun (WGS) entry which is preliminary data.</text>
</comment>
<proteinExistence type="predicted"/>
<name>A0A9D4MQR3_DREPO</name>
<dbReference type="Pfam" id="PF13385">
    <property type="entry name" value="Laminin_G_3"/>
    <property type="match status" value="1"/>
</dbReference>
<dbReference type="EMBL" id="JAIWYP010000001">
    <property type="protein sequence ID" value="KAH3879986.1"/>
    <property type="molecule type" value="Genomic_DNA"/>
</dbReference>
<accession>A0A9D4MQR3</accession>
<organism evidence="1 2">
    <name type="scientific">Dreissena polymorpha</name>
    <name type="common">Zebra mussel</name>
    <name type="synonym">Mytilus polymorpha</name>
    <dbReference type="NCBI Taxonomy" id="45954"/>
    <lineage>
        <taxon>Eukaryota</taxon>
        <taxon>Metazoa</taxon>
        <taxon>Spiralia</taxon>
        <taxon>Lophotrochozoa</taxon>
        <taxon>Mollusca</taxon>
        <taxon>Bivalvia</taxon>
        <taxon>Autobranchia</taxon>
        <taxon>Heteroconchia</taxon>
        <taxon>Euheterodonta</taxon>
        <taxon>Imparidentia</taxon>
        <taxon>Neoheterodontei</taxon>
        <taxon>Myida</taxon>
        <taxon>Dreissenoidea</taxon>
        <taxon>Dreissenidae</taxon>
        <taxon>Dreissena</taxon>
    </lineage>
</organism>
<reference evidence="1" key="2">
    <citation type="submission" date="2020-11" db="EMBL/GenBank/DDBJ databases">
        <authorList>
            <person name="McCartney M.A."/>
            <person name="Auch B."/>
            <person name="Kono T."/>
            <person name="Mallez S."/>
            <person name="Becker A."/>
            <person name="Gohl D.M."/>
            <person name="Silverstein K.A.T."/>
            <person name="Koren S."/>
            <person name="Bechman K.B."/>
            <person name="Herman A."/>
            <person name="Abrahante J.E."/>
            <person name="Garbe J."/>
        </authorList>
    </citation>
    <scope>NUCLEOTIDE SEQUENCE</scope>
    <source>
        <strain evidence="1">Duluth1</strain>
        <tissue evidence="1">Whole animal</tissue>
    </source>
</reference>
<dbReference type="Gene3D" id="2.60.120.200">
    <property type="match status" value="1"/>
</dbReference>
<dbReference type="InterPro" id="IPR013320">
    <property type="entry name" value="ConA-like_dom_sf"/>
</dbReference>
<keyword evidence="2" id="KW-1185">Reference proteome</keyword>
<gene>
    <name evidence="1" type="ORF">DPMN_003898</name>
</gene>
<sequence>MTARTVADSFANKNVTIEVKLQLISDDGLIAGYYKSGSNNNFSLYLNNGQPRIYIYGRIHAVNYDLASNTWYHIFVAFDIGNKHIDVAIYSANTLAHYQQFISTTSLTFPPEGNLLLGTWEMSPPLQFGSFVGLIGELRIWNIFLDKVKIYSLISNPGLTGMNGLALQYSFLEGLGKTTYDSVTGLSMKFSDFGSSAWIISDKTGVSISDLPCMAQINTERIAECERMFQLPVVTQSCSGLGQFGSSFFLDSCKNDVSYVPALATYLDLCISIFNPVPSPVDQLCNDPDSEHYNILCGHMCMQGTPTRDGCVCHEGFWNWNCDKECPDRTSKGKPCFGNGICSKTSGKCICNTGFNETANCQTCAKPYSEPNCLSYVIDLPDPPPIDPKLITVNVTTTPTTPLSISTISPTGSTESTSATSVPVTQTPQYAIEMKSCLLLGNIDILPFTNEGYKLVQANEFYVLHPKTSNQVEVKIRTVQCGTTICMKSLYIRYQTETVIIDGTSLHIGQRIMVNGKYSQSEAQYFIINGLSQLSITVSAIGTKLGYSLDMNVMFDARGYMASMGIQTSCPQCTYNTLCNPRTDFMKNYTVDDPSTFPELIVSEEKQTLPGKTNESTSTAKEQFTFGSVKNTTVDDQADTSNTGYVKPIVCTGDSKTEVVSYAIYDVFDPSLETRFEISS</sequence>